<dbReference type="RefSeq" id="WP_075061333.1">
    <property type="nucleotide sequence ID" value="NZ_LGCL01000009.1"/>
</dbReference>
<keyword evidence="1" id="KW-0472">Membrane</keyword>
<keyword evidence="1" id="KW-1133">Transmembrane helix</keyword>
<name>A0A0P6YCQ3_9CHLR</name>
<gene>
    <name evidence="2" type="ORF">ADN00_02235</name>
</gene>
<organism evidence="2 3">
    <name type="scientific">Ornatilinea apprima</name>
    <dbReference type="NCBI Taxonomy" id="1134406"/>
    <lineage>
        <taxon>Bacteria</taxon>
        <taxon>Bacillati</taxon>
        <taxon>Chloroflexota</taxon>
        <taxon>Anaerolineae</taxon>
        <taxon>Anaerolineales</taxon>
        <taxon>Anaerolineaceae</taxon>
        <taxon>Ornatilinea</taxon>
    </lineage>
</organism>
<proteinExistence type="predicted"/>
<dbReference type="Proteomes" id="UP000050417">
    <property type="component" value="Unassembled WGS sequence"/>
</dbReference>
<evidence type="ECO:0000256" key="1">
    <source>
        <dbReference type="SAM" id="Phobius"/>
    </source>
</evidence>
<dbReference type="EMBL" id="LGCL01000009">
    <property type="protein sequence ID" value="KPL79801.1"/>
    <property type="molecule type" value="Genomic_DNA"/>
</dbReference>
<keyword evidence="1" id="KW-0812">Transmembrane</keyword>
<dbReference type="STRING" id="1134406.ADN00_02235"/>
<accession>A0A0P6YCQ3</accession>
<evidence type="ECO:0008006" key="4">
    <source>
        <dbReference type="Google" id="ProtNLM"/>
    </source>
</evidence>
<reference evidence="2 3" key="1">
    <citation type="submission" date="2015-07" db="EMBL/GenBank/DDBJ databases">
        <title>Genome sequence of Ornatilinea apprima DSM 23815.</title>
        <authorList>
            <person name="Hemp J."/>
            <person name="Ward L.M."/>
            <person name="Pace L.A."/>
            <person name="Fischer W.W."/>
        </authorList>
    </citation>
    <scope>NUCLEOTIDE SEQUENCE [LARGE SCALE GENOMIC DNA]</scope>
    <source>
        <strain evidence="2 3">P3M-1</strain>
    </source>
</reference>
<feature type="transmembrane region" description="Helical" evidence="1">
    <location>
        <begin position="95"/>
        <end position="119"/>
    </location>
</feature>
<feature type="transmembrane region" description="Helical" evidence="1">
    <location>
        <begin position="139"/>
        <end position="160"/>
    </location>
</feature>
<evidence type="ECO:0000313" key="2">
    <source>
        <dbReference type="EMBL" id="KPL79801.1"/>
    </source>
</evidence>
<keyword evidence="3" id="KW-1185">Reference proteome</keyword>
<protein>
    <recommendedName>
        <fullName evidence="4">Rod shape-determining protein MreD</fullName>
    </recommendedName>
</protein>
<sequence length="166" mass="18246">MRKLISIPVLLAALMLQMVAVSRLRLIGGSADLVLMVLIAWGMQEQVKDLWVWVVVASLMTSFVSALPVFAVVAGYLFAAFFIWFLKQQVWQSPILAMFLATAVSTLVQNLASIFALQISGSPISFSEGFNLVTVPSMLLNFLLVLPLYALFTDLAGFVYPVEEVV</sequence>
<dbReference type="OrthoDB" id="166819at2"/>
<feature type="transmembrane region" description="Helical" evidence="1">
    <location>
        <begin position="50"/>
        <end position="83"/>
    </location>
</feature>
<evidence type="ECO:0000313" key="3">
    <source>
        <dbReference type="Proteomes" id="UP000050417"/>
    </source>
</evidence>
<comment type="caution">
    <text evidence="2">The sequence shown here is derived from an EMBL/GenBank/DDBJ whole genome shotgun (WGS) entry which is preliminary data.</text>
</comment>
<dbReference type="AlphaFoldDB" id="A0A0P6YCQ3"/>